<sequence>MTKFTMSAFKEATTTTTSNRKERPARITIPASNLHLPIAPPSPYFDGINTEINTEPFPLFMDISNPYAAVEQAESPHCVQHCHETLCKRMKRTGRTIPPCCCVFETAQRVVVKQAAPSRPALHIYDSVMDTLAAISTHDIDPDQEIDIHLIDVSRLLIYLENNAVNRVLKDQGLQNAFRHHNFPYEPTSALETVEDFFADKHEYFRRTLCGTPCECGGHRVLSVRQLRMELDVYAWTMLDKWVDDYCNPAIARALSGVDMRLFSEIPWSGAPRAVLEIWNDCADDVVGMMVWRDHEVRQFEADQRVMASSMLALTSVFIVVAIAIVLLILF</sequence>
<protein>
    <submittedName>
        <fullName evidence="3">Uncharacterized protein</fullName>
    </submittedName>
</protein>
<feature type="transmembrane region" description="Helical" evidence="2">
    <location>
        <begin position="306"/>
        <end position="330"/>
    </location>
</feature>
<organism evidence="3 4">
    <name type="scientific">Neocucurbitaria cava</name>
    <dbReference type="NCBI Taxonomy" id="798079"/>
    <lineage>
        <taxon>Eukaryota</taxon>
        <taxon>Fungi</taxon>
        <taxon>Dikarya</taxon>
        <taxon>Ascomycota</taxon>
        <taxon>Pezizomycotina</taxon>
        <taxon>Dothideomycetes</taxon>
        <taxon>Pleosporomycetidae</taxon>
        <taxon>Pleosporales</taxon>
        <taxon>Pleosporineae</taxon>
        <taxon>Cucurbitariaceae</taxon>
        <taxon>Neocucurbitaria</taxon>
    </lineage>
</organism>
<keyword evidence="2" id="KW-0472">Membrane</keyword>
<evidence type="ECO:0000313" key="4">
    <source>
        <dbReference type="Proteomes" id="UP001140560"/>
    </source>
</evidence>
<evidence type="ECO:0000256" key="1">
    <source>
        <dbReference type="SAM" id="MobiDB-lite"/>
    </source>
</evidence>
<keyword evidence="2" id="KW-0812">Transmembrane</keyword>
<dbReference type="EMBL" id="JAPEUY010000018">
    <property type="protein sequence ID" value="KAJ4364112.1"/>
    <property type="molecule type" value="Genomic_DNA"/>
</dbReference>
<feature type="region of interest" description="Disordered" evidence="1">
    <location>
        <begin position="1"/>
        <end position="22"/>
    </location>
</feature>
<comment type="caution">
    <text evidence="3">The sequence shown here is derived from an EMBL/GenBank/DDBJ whole genome shotgun (WGS) entry which is preliminary data.</text>
</comment>
<keyword evidence="4" id="KW-1185">Reference proteome</keyword>
<evidence type="ECO:0000256" key="2">
    <source>
        <dbReference type="SAM" id="Phobius"/>
    </source>
</evidence>
<keyword evidence="2" id="KW-1133">Transmembrane helix</keyword>
<evidence type="ECO:0000313" key="3">
    <source>
        <dbReference type="EMBL" id="KAJ4364112.1"/>
    </source>
</evidence>
<dbReference type="AlphaFoldDB" id="A0A9W9CHN7"/>
<gene>
    <name evidence="3" type="ORF">N0V83_009567</name>
</gene>
<reference evidence="3" key="1">
    <citation type="submission" date="2022-10" db="EMBL/GenBank/DDBJ databases">
        <title>Tapping the CABI collections for fungal endophytes: first genome assemblies for Collariella, Neodidymelliopsis, Ascochyta clinopodiicola, Didymella pomorum, Didymosphaeria variabile, Neocosmospora piperis and Neocucurbitaria cava.</title>
        <authorList>
            <person name="Hill R."/>
        </authorList>
    </citation>
    <scope>NUCLEOTIDE SEQUENCE</scope>
    <source>
        <strain evidence="3">IMI 356814</strain>
    </source>
</reference>
<accession>A0A9W9CHN7</accession>
<name>A0A9W9CHN7_9PLEO</name>
<proteinExistence type="predicted"/>
<dbReference type="OrthoDB" id="3674688at2759"/>
<dbReference type="Proteomes" id="UP001140560">
    <property type="component" value="Unassembled WGS sequence"/>
</dbReference>